<feature type="binding site" evidence="7">
    <location>
        <position position="139"/>
    </location>
    <ligand>
        <name>S-adenosyl-L-methionine</name>
        <dbReference type="ChEBI" id="CHEBI:59789"/>
    </ligand>
</feature>
<dbReference type="HAMAP" id="MF_02060">
    <property type="entry name" value="tRNA_methyltr_TrmH"/>
    <property type="match status" value="1"/>
</dbReference>
<dbReference type="Gene3D" id="3.40.1280.10">
    <property type="match status" value="1"/>
</dbReference>
<evidence type="ECO:0000256" key="5">
    <source>
        <dbReference type="ARBA" id="ARBA00022694"/>
    </source>
</evidence>
<keyword evidence="5 7" id="KW-0819">tRNA processing</keyword>
<dbReference type="GO" id="GO:0000049">
    <property type="term" value="F:tRNA binding"/>
    <property type="evidence" value="ECO:0007669"/>
    <property type="project" value="UniProtKB-UniRule"/>
</dbReference>
<dbReference type="SUPFAM" id="SSF75217">
    <property type="entry name" value="alpha/beta knot"/>
    <property type="match status" value="1"/>
</dbReference>
<reference evidence="10" key="1">
    <citation type="submission" date="2022-01" db="EMBL/GenBank/DDBJ databases">
        <authorList>
            <person name="Karlyshev A.V."/>
            <person name="Jaspars M."/>
        </authorList>
    </citation>
    <scope>NUCLEOTIDE SEQUENCE</scope>
    <source>
        <strain evidence="10">AGSA3-2</strain>
    </source>
</reference>
<sequence>MTPERYRRLLDTLDRRQPDLTVIMEGVHKPHNIAAVVRTCDAVGILDVHAVLPENRAKVAAGTAMGSQRWINLHKHNDGVAAIEQVRAQGMQVLAAHFSDTALPYREVDFTKPTALLLGTERFGVSEAAGAAVDGHVIVPMMGMVASFNVSVAAAIILSEACEQRRAAGFYDRPRLDPETYRHTLFRWAHPKLAGYCDRYGLPYPELNDSGEVRHATRFNAELAAAKARQEAVS</sequence>
<dbReference type="EMBL" id="JAJVKT010000011">
    <property type="protein sequence ID" value="MCE7509159.1"/>
    <property type="molecule type" value="Genomic_DNA"/>
</dbReference>
<dbReference type="Pfam" id="PF12105">
    <property type="entry name" value="SpoU_methylas_C"/>
    <property type="match status" value="1"/>
</dbReference>
<evidence type="ECO:0000256" key="7">
    <source>
        <dbReference type="HAMAP-Rule" id="MF_02060"/>
    </source>
</evidence>
<dbReference type="AlphaFoldDB" id="A0A9Q3ZGA4"/>
<proteinExistence type="inferred from homology"/>
<keyword evidence="1 7" id="KW-0820">tRNA-binding</keyword>
<keyword evidence="11" id="KW-1185">Reference proteome</keyword>
<evidence type="ECO:0000313" key="10">
    <source>
        <dbReference type="EMBL" id="MCE7509159.1"/>
    </source>
</evidence>
<keyword evidence="6 7" id="KW-0694">RNA-binding</keyword>
<dbReference type="InterPro" id="IPR022724">
    <property type="entry name" value="rRNA_MeTrfase_SpoU_C"/>
</dbReference>
<keyword evidence="3 7" id="KW-0808">Transferase</keyword>
<dbReference type="GO" id="GO:0002938">
    <property type="term" value="P:tRNA guanine ribose methylation"/>
    <property type="evidence" value="ECO:0007669"/>
    <property type="project" value="UniProtKB-UniRule"/>
</dbReference>
<dbReference type="CDD" id="cd18092">
    <property type="entry name" value="SpoU-like_TrmH"/>
    <property type="match status" value="1"/>
</dbReference>
<keyword evidence="2 7" id="KW-0489">Methyltransferase</keyword>
<keyword evidence="4 7" id="KW-0949">S-adenosyl-L-methionine</keyword>
<feature type="domain" description="tRNA/rRNA methyltransferase SpoU type" evidence="8">
    <location>
        <begin position="20"/>
        <end position="158"/>
    </location>
</feature>
<dbReference type="RefSeq" id="WP_026949018.1">
    <property type="nucleotide sequence ID" value="NZ_CBDDTQ010000001.1"/>
</dbReference>
<accession>A0A9Q3ZGA4</accession>
<evidence type="ECO:0000259" key="9">
    <source>
        <dbReference type="Pfam" id="PF12105"/>
    </source>
</evidence>
<organism evidence="10 11">
    <name type="scientific">Alloalcanivorax xenomutans</name>
    <dbReference type="NCBI Taxonomy" id="1094342"/>
    <lineage>
        <taxon>Bacteria</taxon>
        <taxon>Pseudomonadati</taxon>
        <taxon>Pseudomonadota</taxon>
        <taxon>Gammaproteobacteria</taxon>
        <taxon>Oceanospirillales</taxon>
        <taxon>Alcanivoracaceae</taxon>
        <taxon>Alloalcanivorax</taxon>
    </lineage>
</organism>
<evidence type="ECO:0000256" key="3">
    <source>
        <dbReference type="ARBA" id="ARBA00022679"/>
    </source>
</evidence>
<dbReference type="InterPro" id="IPR029028">
    <property type="entry name" value="Alpha/beta_knot_MTases"/>
</dbReference>
<evidence type="ECO:0000259" key="8">
    <source>
        <dbReference type="Pfam" id="PF00588"/>
    </source>
</evidence>
<dbReference type="PANTHER" id="PTHR43453:SF1">
    <property type="entry name" value="TRNA_RRNA METHYLTRANSFERASE SPOU TYPE DOMAIN-CONTAINING PROTEIN"/>
    <property type="match status" value="1"/>
</dbReference>
<comment type="caution">
    <text evidence="10">The sequence shown here is derived from an EMBL/GenBank/DDBJ whole genome shotgun (WGS) entry which is preliminary data.</text>
</comment>
<evidence type="ECO:0000256" key="1">
    <source>
        <dbReference type="ARBA" id="ARBA00022555"/>
    </source>
</evidence>
<comment type="function">
    <text evidence="7">Catalyzes the 2'-O methylation of guanosine at position 18 in tRNA.</text>
</comment>
<dbReference type="InterPro" id="IPR029026">
    <property type="entry name" value="tRNA_m1G_MTases_N"/>
</dbReference>
<evidence type="ECO:0000313" key="11">
    <source>
        <dbReference type="Proteomes" id="UP001107961"/>
    </source>
</evidence>
<dbReference type="Pfam" id="PF00588">
    <property type="entry name" value="SpoU_methylase"/>
    <property type="match status" value="1"/>
</dbReference>
<evidence type="ECO:0000256" key="2">
    <source>
        <dbReference type="ARBA" id="ARBA00022603"/>
    </source>
</evidence>
<gene>
    <name evidence="7 10" type="primary">trmH</name>
    <name evidence="10" type="ORF">LZG35_10975</name>
</gene>
<dbReference type="GO" id="GO:0141100">
    <property type="term" value="F:tRNA (guanine(18)-2'-O)-methyltransferase activity"/>
    <property type="evidence" value="ECO:0007669"/>
    <property type="project" value="UniProtKB-UniRule"/>
</dbReference>
<feature type="domain" description="RNA methyltransferase SpoU/TrmH type C-terminal" evidence="9">
    <location>
        <begin position="164"/>
        <end position="214"/>
    </location>
</feature>
<comment type="catalytic activity">
    <reaction evidence="7">
        <text>guanosine(18) in tRNA + S-adenosyl-L-methionine = 2'-O-methylguanosine(18) in tRNA + S-adenosyl-L-homocysteine + H(+)</text>
        <dbReference type="Rhea" id="RHEA:20077"/>
        <dbReference type="Rhea" id="RHEA-COMP:10190"/>
        <dbReference type="Rhea" id="RHEA-COMP:10192"/>
        <dbReference type="ChEBI" id="CHEBI:15378"/>
        <dbReference type="ChEBI" id="CHEBI:57856"/>
        <dbReference type="ChEBI" id="CHEBI:59789"/>
        <dbReference type="ChEBI" id="CHEBI:74269"/>
        <dbReference type="ChEBI" id="CHEBI:74445"/>
        <dbReference type="EC" id="2.1.1.34"/>
    </reaction>
</comment>
<name>A0A9Q3ZGA4_9GAMM</name>
<evidence type="ECO:0000256" key="4">
    <source>
        <dbReference type="ARBA" id="ARBA00022691"/>
    </source>
</evidence>
<evidence type="ECO:0000256" key="6">
    <source>
        <dbReference type="ARBA" id="ARBA00022884"/>
    </source>
</evidence>
<dbReference type="PANTHER" id="PTHR43453">
    <property type="entry name" value="RRNA METHYLASE-LIKE"/>
    <property type="match status" value="1"/>
</dbReference>
<protein>
    <recommendedName>
        <fullName evidence="7">tRNA (guanosine(18)-2'-O)-methyltransferase</fullName>
        <ecNumber evidence="7">2.1.1.34</ecNumber>
    </recommendedName>
    <alternativeName>
        <fullName evidence="7">tRNA [Gm18] methyltransferase</fullName>
    </alternativeName>
</protein>
<dbReference type="KEGG" id="axe:P40_06650"/>
<dbReference type="Proteomes" id="UP001107961">
    <property type="component" value="Unassembled WGS sequence"/>
</dbReference>
<dbReference type="EC" id="2.1.1.34" evidence="7"/>
<comment type="similarity">
    <text evidence="7">Belongs to the class IV-like SAM-binding methyltransferase superfamily. RNA methyltransferase TrmH family.</text>
</comment>
<comment type="caution">
    <text evidence="7">Lacks conserved residue(s) required for the propagation of feature annotation.</text>
</comment>
<dbReference type="NCBIfam" id="NF008295">
    <property type="entry name" value="PRK11081.1"/>
    <property type="match status" value="1"/>
</dbReference>
<dbReference type="InterPro" id="IPR001537">
    <property type="entry name" value="SpoU_MeTrfase"/>
</dbReference>
<dbReference type="InterPro" id="IPR033671">
    <property type="entry name" value="TrmH"/>
</dbReference>